<evidence type="ECO:0000313" key="7">
    <source>
        <dbReference type="EMBL" id="MDB2001103.1"/>
    </source>
</evidence>
<evidence type="ECO:0000256" key="2">
    <source>
        <dbReference type="ARBA" id="ARBA00023015"/>
    </source>
</evidence>
<evidence type="ECO:0000256" key="4">
    <source>
        <dbReference type="ARBA" id="ARBA00023163"/>
    </source>
</evidence>
<evidence type="ECO:0000259" key="5">
    <source>
        <dbReference type="PROSITE" id="PS50931"/>
    </source>
</evidence>
<dbReference type="RefSeq" id="WP_003505286.1">
    <property type="nucleotide sequence ID" value="NZ_BAABZD010000001.1"/>
</dbReference>
<dbReference type="SUPFAM" id="SSF46785">
    <property type="entry name" value="Winged helix' DNA-binding domain"/>
    <property type="match status" value="1"/>
</dbReference>
<dbReference type="EMBL" id="JAQLGM010000031">
    <property type="protein sequence ID" value="MDB2001103.1"/>
    <property type="molecule type" value="Genomic_DNA"/>
</dbReference>
<dbReference type="Proteomes" id="UP001203136">
    <property type="component" value="Unassembled WGS sequence"/>
</dbReference>
<dbReference type="Gene3D" id="3.40.190.290">
    <property type="match status" value="1"/>
</dbReference>
<gene>
    <name evidence="6" type="ORF">K5I21_05625</name>
    <name evidence="7" type="ORF">PM006_12910</name>
</gene>
<evidence type="ECO:0000313" key="8">
    <source>
        <dbReference type="Proteomes" id="UP001203136"/>
    </source>
</evidence>
<dbReference type="InterPro" id="IPR036390">
    <property type="entry name" value="WH_DNA-bd_sf"/>
</dbReference>
<proteinExistence type="inferred from homology"/>
<dbReference type="CDD" id="cd08420">
    <property type="entry name" value="PBP2_CysL_like"/>
    <property type="match status" value="1"/>
</dbReference>
<evidence type="ECO:0000313" key="6">
    <source>
        <dbReference type="EMBL" id="MCK0085355.1"/>
    </source>
</evidence>
<accession>A0AAW6AXN3</accession>
<dbReference type="Proteomes" id="UP001300871">
    <property type="component" value="Unassembled WGS sequence"/>
</dbReference>
<organism evidence="6 8">
    <name type="scientific">Clostridium symbiosum</name>
    <name type="common">Bacteroides symbiosus</name>
    <dbReference type="NCBI Taxonomy" id="1512"/>
    <lineage>
        <taxon>Bacteria</taxon>
        <taxon>Bacillati</taxon>
        <taxon>Bacillota</taxon>
        <taxon>Clostridia</taxon>
        <taxon>Lachnospirales</taxon>
        <taxon>Lachnospiraceae</taxon>
        <taxon>Otoolea</taxon>
    </lineage>
</organism>
<dbReference type="AlphaFoldDB" id="A0AAW6AXN3"/>
<reference evidence="7" key="2">
    <citation type="submission" date="2023-01" db="EMBL/GenBank/DDBJ databases">
        <title>Human gut microbiome strain richness.</title>
        <authorList>
            <person name="Chen-Liaw A."/>
        </authorList>
    </citation>
    <scope>NUCLEOTIDE SEQUENCE</scope>
    <source>
        <strain evidence="7">B1_m1001713B170214d0_201011</strain>
    </source>
</reference>
<dbReference type="GO" id="GO:0003700">
    <property type="term" value="F:DNA-binding transcription factor activity"/>
    <property type="evidence" value="ECO:0007669"/>
    <property type="project" value="InterPro"/>
</dbReference>
<dbReference type="Pfam" id="PF00126">
    <property type="entry name" value="HTH_1"/>
    <property type="match status" value="1"/>
</dbReference>
<dbReference type="InterPro" id="IPR000847">
    <property type="entry name" value="LysR_HTH_N"/>
</dbReference>
<sequence length="294" mass="33130">MTLRHIRIFVTVYQCESITKAAEKLHLAQPSVSLAISELEEYYGLRLFDRMSRRIYVTEAGQQFYHYALHISSLFDEMEKGMKKSGSTGTLKIGAGITIGTSLLPELLIRFRQKHPDFKISALIKNYSAIEEALLSNEIDFALIEGSPSSSQFIEIPFMKDRLCLVCGASHPLALKKYALPGELFSYDFLMRETGSATSEIVKSLCSLHGLKITPAWESASNEAIIEALKKNLGITILPRLIVRNALTEGTLKEVVLKDINLERCFSVIYHKNKYLPELARSFIEFCVMQYSSS</sequence>
<comment type="similarity">
    <text evidence="1">Belongs to the LysR transcriptional regulatory family.</text>
</comment>
<feature type="domain" description="HTH lysR-type" evidence="5">
    <location>
        <begin position="1"/>
        <end position="58"/>
    </location>
</feature>
<dbReference type="GO" id="GO:0000976">
    <property type="term" value="F:transcription cis-regulatory region binding"/>
    <property type="evidence" value="ECO:0007669"/>
    <property type="project" value="TreeGrafter"/>
</dbReference>
<reference evidence="6" key="1">
    <citation type="journal article" date="2022" name="Cell Host Microbe">
        <title>Colonization of the live biotherapeutic product VE303 and modulation of the microbiota and metabolites in healthy volunteers.</title>
        <authorList>
            <person name="Dsouza M."/>
            <person name="Menon R."/>
            <person name="Crossette E."/>
            <person name="Bhattarai S.K."/>
            <person name="Schneider J."/>
            <person name="Kim Y.G."/>
            <person name="Reddy S."/>
            <person name="Caballero S."/>
            <person name="Felix C."/>
            <person name="Cornacchione L."/>
            <person name="Hendrickson J."/>
            <person name="Watson A.R."/>
            <person name="Minot S.S."/>
            <person name="Greenfield N."/>
            <person name="Schopf L."/>
            <person name="Szabady R."/>
            <person name="Patarroyo J."/>
            <person name="Smith W."/>
            <person name="Harrison P."/>
            <person name="Kuijper E.J."/>
            <person name="Kelly C.P."/>
            <person name="Olle B."/>
            <person name="Bobilev D."/>
            <person name="Silber J.L."/>
            <person name="Bucci V."/>
            <person name="Roberts B."/>
            <person name="Faith J."/>
            <person name="Norman J.M."/>
        </authorList>
    </citation>
    <scope>NUCLEOTIDE SEQUENCE</scope>
    <source>
        <strain evidence="6">VE303-04</strain>
    </source>
</reference>
<dbReference type="EMBL" id="JAINVB010000001">
    <property type="protein sequence ID" value="MCK0085355.1"/>
    <property type="molecule type" value="Genomic_DNA"/>
</dbReference>
<keyword evidence="2" id="KW-0805">Transcription regulation</keyword>
<dbReference type="PANTHER" id="PTHR30126:SF64">
    <property type="entry name" value="HTH-TYPE TRANSCRIPTIONAL REGULATOR CITR"/>
    <property type="match status" value="1"/>
</dbReference>
<evidence type="ECO:0000256" key="3">
    <source>
        <dbReference type="ARBA" id="ARBA00023125"/>
    </source>
</evidence>
<dbReference type="GeneID" id="57971114"/>
<keyword evidence="4" id="KW-0804">Transcription</keyword>
<dbReference type="PANTHER" id="PTHR30126">
    <property type="entry name" value="HTH-TYPE TRANSCRIPTIONAL REGULATOR"/>
    <property type="match status" value="1"/>
</dbReference>
<dbReference type="PROSITE" id="PS50931">
    <property type="entry name" value="HTH_LYSR"/>
    <property type="match status" value="1"/>
</dbReference>
<dbReference type="InterPro" id="IPR005119">
    <property type="entry name" value="LysR_subst-bd"/>
</dbReference>
<comment type="caution">
    <text evidence="6">The sequence shown here is derived from an EMBL/GenBank/DDBJ whole genome shotgun (WGS) entry which is preliminary data.</text>
</comment>
<protein>
    <submittedName>
        <fullName evidence="6">LysR family transcriptional regulator</fullName>
    </submittedName>
</protein>
<dbReference type="Gene3D" id="1.10.10.10">
    <property type="entry name" value="Winged helix-like DNA-binding domain superfamily/Winged helix DNA-binding domain"/>
    <property type="match status" value="1"/>
</dbReference>
<dbReference type="Pfam" id="PF03466">
    <property type="entry name" value="LysR_substrate"/>
    <property type="match status" value="1"/>
</dbReference>
<keyword evidence="3" id="KW-0238">DNA-binding</keyword>
<evidence type="ECO:0000256" key="1">
    <source>
        <dbReference type="ARBA" id="ARBA00009437"/>
    </source>
</evidence>
<dbReference type="PRINTS" id="PR00039">
    <property type="entry name" value="HTHLYSR"/>
</dbReference>
<name>A0AAW6AXN3_CLOSY</name>
<dbReference type="FunFam" id="1.10.10.10:FF:000001">
    <property type="entry name" value="LysR family transcriptional regulator"/>
    <property type="match status" value="1"/>
</dbReference>
<dbReference type="InterPro" id="IPR036388">
    <property type="entry name" value="WH-like_DNA-bd_sf"/>
</dbReference>
<dbReference type="SUPFAM" id="SSF53850">
    <property type="entry name" value="Periplasmic binding protein-like II"/>
    <property type="match status" value="1"/>
</dbReference>